<feature type="compositionally biased region" description="Basic and acidic residues" evidence="1">
    <location>
        <begin position="140"/>
        <end position="169"/>
    </location>
</feature>
<reference evidence="2 3" key="1">
    <citation type="submission" date="2018-07" db="EMBL/GenBank/DDBJ databases">
        <title>A high quality draft genome assembly of the barn swallow (H. rustica rustica).</title>
        <authorList>
            <person name="Formenti G."/>
            <person name="Chiara M."/>
            <person name="Poveda L."/>
            <person name="Francoijs K.-J."/>
            <person name="Bonisoli-Alquati A."/>
            <person name="Canova L."/>
            <person name="Gianfranceschi L."/>
            <person name="Horner D.S."/>
            <person name="Saino N."/>
        </authorList>
    </citation>
    <scope>NUCLEOTIDE SEQUENCE [LARGE SCALE GENOMIC DNA]</scope>
    <source>
        <strain evidence="2">Chelidonia</strain>
        <tissue evidence="2">Blood</tissue>
    </source>
</reference>
<organism evidence="2 3">
    <name type="scientific">Hirundo rustica rustica</name>
    <dbReference type="NCBI Taxonomy" id="333673"/>
    <lineage>
        <taxon>Eukaryota</taxon>
        <taxon>Metazoa</taxon>
        <taxon>Chordata</taxon>
        <taxon>Craniata</taxon>
        <taxon>Vertebrata</taxon>
        <taxon>Euteleostomi</taxon>
        <taxon>Archelosauria</taxon>
        <taxon>Archosauria</taxon>
        <taxon>Dinosauria</taxon>
        <taxon>Saurischia</taxon>
        <taxon>Theropoda</taxon>
        <taxon>Coelurosauria</taxon>
        <taxon>Aves</taxon>
        <taxon>Neognathae</taxon>
        <taxon>Neoaves</taxon>
        <taxon>Telluraves</taxon>
        <taxon>Australaves</taxon>
        <taxon>Passeriformes</taxon>
        <taxon>Sylvioidea</taxon>
        <taxon>Hirundinidae</taxon>
        <taxon>Hirundo</taxon>
    </lineage>
</organism>
<feature type="region of interest" description="Disordered" evidence="1">
    <location>
        <begin position="248"/>
        <end position="272"/>
    </location>
</feature>
<evidence type="ECO:0000313" key="2">
    <source>
        <dbReference type="EMBL" id="RMC06207.1"/>
    </source>
</evidence>
<keyword evidence="3" id="KW-1185">Reference proteome</keyword>
<feature type="region of interest" description="Disordered" evidence="1">
    <location>
        <begin position="317"/>
        <end position="356"/>
    </location>
</feature>
<comment type="caution">
    <text evidence="2">The sequence shown here is derived from an EMBL/GenBank/DDBJ whole genome shotgun (WGS) entry which is preliminary data.</text>
</comment>
<dbReference type="AlphaFoldDB" id="A0A3M0KGG1"/>
<feature type="compositionally biased region" description="Basic and acidic residues" evidence="1">
    <location>
        <begin position="31"/>
        <end position="40"/>
    </location>
</feature>
<feature type="region of interest" description="Disordered" evidence="1">
    <location>
        <begin position="1"/>
        <end position="176"/>
    </location>
</feature>
<feature type="region of interest" description="Disordered" evidence="1">
    <location>
        <begin position="380"/>
        <end position="427"/>
    </location>
</feature>
<sequence length="427" mass="46819">METLKEEANPSSAPATEQPGLCLRPQVTASHGDREDRESWDGAGGLEAEAGLVAVPRQPPPSPTAGAQSRGPAPHSPCCSPSPCPGQLEHLGEQWEGAVGGTELPGPQTVEWDLAREEREWEPDLGQELPQCGSESVQELDQREGEKYQDLSQGEFERDKELPRGEAVRCQEPSQKQDVNVRELYKWDDKRNQVLSEGEIDPELYHRESERHQMLSKWLDMGIQVLAQGENNSDKMFSQWEQSTVQELSEGEVIEYPESSLERGNNDKNESEEDWECITIRTIWVNPKYPQLLQDPDAAPQDLAKAAASLALAEQGKAAGAQSQSPAPHSPCCPSAPQPGAQALREQPAPPKKRRSRFRRALRALFCRSCLRPQPDNRCPLPAPGRAPQLAAGPEPAHSLPGVTRAASDGQVSRTAAPCRDNGLAEV</sequence>
<dbReference type="EMBL" id="QRBI01000120">
    <property type="protein sequence ID" value="RMC06207.1"/>
    <property type="molecule type" value="Genomic_DNA"/>
</dbReference>
<dbReference type="OrthoDB" id="7431570at2759"/>
<protein>
    <submittedName>
        <fullName evidence="2">Uncharacterized protein</fullName>
    </submittedName>
</protein>
<feature type="compositionally biased region" description="Low complexity" evidence="1">
    <location>
        <begin position="46"/>
        <end position="55"/>
    </location>
</feature>
<proteinExistence type="predicted"/>
<evidence type="ECO:0000256" key="1">
    <source>
        <dbReference type="SAM" id="MobiDB-lite"/>
    </source>
</evidence>
<gene>
    <name evidence="2" type="ORF">DUI87_15637</name>
</gene>
<feature type="compositionally biased region" description="Low complexity" evidence="1">
    <location>
        <begin position="317"/>
        <end position="327"/>
    </location>
</feature>
<name>A0A3M0KGG1_HIRRU</name>
<feature type="compositionally biased region" description="Pro residues" evidence="1">
    <location>
        <begin position="328"/>
        <end position="337"/>
    </location>
</feature>
<evidence type="ECO:0000313" key="3">
    <source>
        <dbReference type="Proteomes" id="UP000269221"/>
    </source>
</evidence>
<accession>A0A3M0KGG1</accession>
<feature type="compositionally biased region" description="Basic and acidic residues" evidence="1">
    <location>
        <begin position="260"/>
        <end position="269"/>
    </location>
</feature>
<dbReference type="Proteomes" id="UP000269221">
    <property type="component" value="Unassembled WGS sequence"/>
</dbReference>